<dbReference type="PANTHER" id="PTHR11208">
    <property type="entry name" value="RNA-BINDING PROTEIN RELATED"/>
    <property type="match status" value="1"/>
</dbReference>
<keyword evidence="1 2" id="KW-0694">RNA-binding</keyword>
<dbReference type="GO" id="GO:0008270">
    <property type="term" value="F:zinc ion binding"/>
    <property type="evidence" value="ECO:0007669"/>
    <property type="project" value="UniProtKB-UniRule"/>
</dbReference>
<feature type="region of interest" description="Disordered" evidence="4">
    <location>
        <begin position="35"/>
        <end position="58"/>
    </location>
</feature>
<dbReference type="EnsemblProtists" id="EOD21865">
    <property type="protein sequence ID" value="EOD21865"/>
    <property type="gene ID" value="EMIHUDRAFT_74790"/>
</dbReference>
<evidence type="ECO:0000313" key="7">
    <source>
        <dbReference type="Proteomes" id="UP000013827"/>
    </source>
</evidence>
<dbReference type="eggNOG" id="KOG0119">
    <property type="taxonomic scope" value="Eukaryota"/>
</dbReference>
<keyword evidence="3" id="KW-0747">Spliceosome</keyword>
<dbReference type="PROSITE" id="PS50084">
    <property type="entry name" value="KH_TYPE_1"/>
    <property type="match status" value="1"/>
</dbReference>
<reference evidence="7" key="1">
    <citation type="journal article" date="2013" name="Nature">
        <title>Pan genome of the phytoplankton Emiliania underpins its global distribution.</title>
        <authorList>
            <person name="Read B.A."/>
            <person name="Kegel J."/>
            <person name="Klute M.J."/>
            <person name="Kuo A."/>
            <person name="Lefebvre S.C."/>
            <person name="Maumus F."/>
            <person name="Mayer C."/>
            <person name="Miller J."/>
            <person name="Monier A."/>
            <person name="Salamov A."/>
            <person name="Young J."/>
            <person name="Aguilar M."/>
            <person name="Claverie J.M."/>
            <person name="Frickenhaus S."/>
            <person name="Gonzalez K."/>
            <person name="Herman E.K."/>
            <person name="Lin Y.C."/>
            <person name="Napier J."/>
            <person name="Ogata H."/>
            <person name="Sarno A.F."/>
            <person name="Shmutz J."/>
            <person name="Schroeder D."/>
            <person name="de Vargas C."/>
            <person name="Verret F."/>
            <person name="von Dassow P."/>
            <person name="Valentin K."/>
            <person name="Van de Peer Y."/>
            <person name="Wheeler G."/>
            <person name="Dacks J.B."/>
            <person name="Delwiche C.F."/>
            <person name="Dyhrman S.T."/>
            <person name="Glockner G."/>
            <person name="John U."/>
            <person name="Richards T."/>
            <person name="Worden A.Z."/>
            <person name="Zhang X."/>
            <person name="Grigoriev I.V."/>
            <person name="Allen A.E."/>
            <person name="Bidle K."/>
            <person name="Borodovsky M."/>
            <person name="Bowler C."/>
            <person name="Brownlee C."/>
            <person name="Cock J.M."/>
            <person name="Elias M."/>
            <person name="Gladyshev V.N."/>
            <person name="Groth M."/>
            <person name="Guda C."/>
            <person name="Hadaegh A."/>
            <person name="Iglesias-Rodriguez M.D."/>
            <person name="Jenkins J."/>
            <person name="Jones B.M."/>
            <person name="Lawson T."/>
            <person name="Leese F."/>
            <person name="Lindquist E."/>
            <person name="Lobanov A."/>
            <person name="Lomsadze A."/>
            <person name="Malik S.B."/>
            <person name="Marsh M.E."/>
            <person name="Mackinder L."/>
            <person name="Mock T."/>
            <person name="Mueller-Roeber B."/>
            <person name="Pagarete A."/>
            <person name="Parker M."/>
            <person name="Probert I."/>
            <person name="Quesneville H."/>
            <person name="Raines C."/>
            <person name="Rensing S.A."/>
            <person name="Riano-Pachon D.M."/>
            <person name="Richier S."/>
            <person name="Rokitta S."/>
            <person name="Shiraiwa Y."/>
            <person name="Soanes D.M."/>
            <person name="van der Giezen M."/>
            <person name="Wahlund T.M."/>
            <person name="Williams B."/>
            <person name="Wilson W."/>
            <person name="Wolfe G."/>
            <person name="Wurch L.L."/>
        </authorList>
    </citation>
    <scope>NUCLEOTIDE SEQUENCE</scope>
</reference>
<keyword evidence="3" id="KW-0507">mRNA processing</keyword>
<dbReference type="InterPro" id="IPR004087">
    <property type="entry name" value="KH_dom"/>
</dbReference>
<reference evidence="6" key="2">
    <citation type="submission" date="2024-10" db="UniProtKB">
        <authorList>
            <consortium name="EnsemblProtists"/>
        </authorList>
    </citation>
    <scope>IDENTIFICATION</scope>
</reference>
<dbReference type="KEGG" id="ehx:EMIHUDRAFT_67636"/>
<dbReference type="EnsemblProtists" id="EOD10668">
    <property type="protein sequence ID" value="EOD10668"/>
    <property type="gene ID" value="EMIHUDRAFT_67636"/>
</dbReference>
<feature type="domain" description="K Homology" evidence="5">
    <location>
        <begin position="7"/>
        <end position="78"/>
    </location>
</feature>
<keyword evidence="7" id="KW-1185">Reference proteome</keyword>
<dbReference type="Pfam" id="PF22675">
    <property type="entry name" value="KH-I_KHDC4-BBP"/>
    <property type="match status" value="1"/>
</dbReference>
<evidence type="ECO:0000256" key="2">
    <source>
        <dbReference type="PROSITE-ProRule" id="PRU00117"/>
    </source>
</evidence>
<comment type="similarity">
    <text evidence="3">Belongs to the BBP/SF1 family.</text>
</comment>
<dbReference type="PANTHER" id="PTHR11208:SF45">
    <property type="entry name" value="SPLICING FACTOR 1"/>
    <property type="match status" value="1"/>
</dbReference>
<dbReference type="SUPFAM" id="SSF54791">
    <property type="entry name" value="Eukaryotic type KH-domain (KH-domain type I)"/>
    <property type="match status" value="1"/>
</dbReference>
<dbReference type="Proteomes" id="UP000013827">
    <property type="component" value="Unassembled WGS sequence"/>
</dbReference>
<dbReference type="GeneID" id="17267406"/>
<dbReference type="Gene3D" id="3.30.1370.10">
    <property type="entry name" value="K Homology domain, type 1"/>
    <property type="match status" value="1"/>
</dbReference>
<dbReference type="GO" id="GO:0005681">
    <property type="term" value="C:spliceosomal complex"/>
    <property type="evidence" value="ECO:0007669"/>
    <property type="project" value="UniProtKB-KW"/>
</dbReference>
<keyword evidence="3" id="KW-0539">Nucleus</keyword>
<evidence type="ECO:0000256" key="1">
    <source>
        <dbReference type="ARBA" id="ARBA00022884"/>
    </source>
</evidence>
<dbReference type="HOGENOM" id="CLU_065679_2_1_1"/>
<dbReference type="RefSeq" id="XP_005763097.1">
    <property type="nucleotide sequence ID" value="XM_005763040.1"/>
</dbReference>
<dbReference type="InterPro" id="IPR055256">
    <property type="entry name" value="KH_1_KHDC4/BBP-like"/>
</dbReference>
<dbReference type="AlphaFoldDB" id="A0A0D3JED0"/>
<comment type="subcellular location">
    <subcellularLocation>
        <location evidence="3">Nucleus</location>
    </subcellularLocation>
</comment>
<evidence type="ECO:0000313" key="6">
    <source>
        <dbReference type="EnsemblProtists" id="EOD21865"/>
    </source>
</evidence>
<dbReference type="RefSeq" id="XP_005774294.1">
    <property type="nucleotide sequence ID" value="XM_005774237.1"/>
</dbReference>
<dbReference type="KEGG" id="ehx:EMIHUDRAFT_74790"/>
<name>A0A0D3JED0_EMIH1</name>
<dbReference type="SMART" id="SM00322">
    <property type="entry name" value="KH"/>
    <property type="match status" value="1"/>
</dbReference>
<dbReference type="STRING" id="2903.R1E4Y4"/>
<evidence type="ECO:0000259" key="5">
    <source>
        <dbReference type="SMART" id="SM00322"/>
    </source>
</evidence>
<sequence>MPGGALKLVGLIIGPRGNTQKRMQEETNCTIAVRGKGTRRLGDQVRDESDNDPPHVLIRGPTKERLEQARRLIETLLDFTSEEGERMRNEANHELHVLNGTVREDKP</sequence>
<dbReference type="PaxDb" id="2903-EOD10668"/>
<organism evidence="6 7">
    <name type="scientific">Emiliania huxleyi (strain CCMP1516)</name>
    <dbReference type="NCBI Taxonomy" id="280463"/>
    <lineage>
        <taxon>Eukaryota</taxon>
        <taxon>Haptista</taxon>
        <taxon>Haptophyta</taxon>
        <taxon>Prymnesiophyceae</taxon>
        <taxon>Isochrysidales</taxon>
        <taxon>Noelaerhabdaceae</taxon>
        <taxon>Emiliania</taxon>
    </lineage>
</organism>
<keyword evidence="3" id="KW-0479">Metal-binding</keyword>
<feature type="region of interest" description="Disordered" evidence="4">
    <location>
        <begin position="84"/>
        <end position="107"/>
    </location>
</feature>
<dbReference type="OMA" id="NTNIAIR"/>
<keyword evidence="3" id="KW-0863">Zinc-finger</keyword>
<dbReference type="GO" id="GO:0045131">
    <property type="term" value="F:pre-mRNA branch point binding"/>
    <property type="evidence" value="ECO:0007669"/>
    <property type="project" value="UniProtKB-UniRule"/>
</dbReference>
<dbReference type="GO" id="GO:0048024">
    <property type="term" value="P:regulation of mRNA splicing, via spliceosome"/>
    <property type="evidence" value="ECO:0007669"/>
    <property type="project" value="TreeGrafter"/>
</dbReference>
<keyword evidence="3" id="KW-0862">Zinc</keyword>
<evidence type="ECO:0000256" key="3">
    <source>
        <dbReference type="RuleBase" id="RU367126"/>
    </source>
</evidence>
<dbReference type="GO" id="GO:0003729">
    <property type="term" value="F:mRNA binding"/>
    <property type="evidence" value="ECO:0007669"/>
    <property type="project" value="TreeGrafter"/>
</dbReference>
<keyword evidence="3" id="KW-0508">mRNA splicing</keyword>
<comment type="function">
    <text evidence="3">Necessary for the splicing of pre-mRNA. Has a role in the recognition of the branch site (5'-UACUAAC-3'), the pyrimidine tract and the 3'-splice site at the 3'-end of introns.</text>
</comment>
<dbReference type="InterPro" id="IPR036612">
    <property type="entry name" value="KH_dom_type_1_sf"/>
</dbReference>
<dbReference type="GO" id="GO:0000398">
    <property type="term" value="P:mRNA splicing, via spliceosome"/>
    <property type="evidence" value="ECO:0007669"/>
    <property type="project" value="UniProtKB-UniRule"/>
</dbReference>
<accession>A0A0D3JED0</accession>
<evidence type="ECO:0000256" key="4">
    <source>
        <dbReference type="SAM" id="MobiDB-lite"/>
    </source>
</evidence>
<protein>
    <recommendedName>
        <fullName evidence="3">Branchpoint-bridging protein</fullName>
    </recommendedName>
</protein>
<dbReference type="GeneID" id="17256891"/>
<dbReference type="InterPro" id="IPR045071">
    <property type="entry name" value="BBP-like"/>
</dbReference>
<proteinExistence type="inferred from homology"/>